<feature type="domain" description="CCHC-type" evidence="4">
    <location>
        <begin position="446"/>
        <end position="462"/>
    </location>
</feature>
<dbReference type="GO" id="GO:0003676">
    <property type="term" value="F:nucleic acid binding"/>
    <property type="evidence" value="ECO:0007669"/>
    <property type="project" value="InterPro"/>
</dbReference>
<feature type="coiled-coil region" evidence="1">
    <location>
        <begin position="1762"/>
        <end position="1818"/>
    </location>
</feature>
<feature type="domain" description="CCHC-type" evidence="4">
    <location>
        <begin position="428"/>
        <end position="444"/>
    </location>
</feature>
<dbReference type="InterPro" id="IPR021109">
    <property type="entry name" value="Peptidase_aspartic_dom_sf"/>
</dbReference>
<evidence type="ECO:0000313" key="5">
    <source>
        <dbReference type="EMBL" id="PIC52809.1"/>
    </source>
</evidence>
<feature type="domain" description="CCHC-type" evidence="4">
    <location>
        <begin position="396"/>
        <end position="412"/>
    </location>
</feature>
<dbReference type="OrthoDB" id="5875705at2759"/>
<dbReference type="Gene3D" id="2.40.70.10">
    <property type="entry name" value="Acid Proteases"/>
    <property type="match status" value="1"/>
</dbReference>
<feature type="transmembrane region" description="Helical" evidence="3">
    <location>
        <begin position="1078"/>
        <end position="1099"/>
    </location>
</feature>
<dbReference type="Pfam" id="PF03564">
    <property type="entry name" value="DUF1759"/>
    <property type="match status" value="1"/>
</dbReference>
<gene>
    <name evidence="5" type="primary">Cnig_chr_I.g2760</name>
    <name evidence="5" type="ORF">B9Z55_002760</name>
</gene>
<feature type="region of interest" description="Disordered" evidence="2">
    <location>
        <begin position="901"/>
        <end position="926"/>
    </location>
</feature>
<evidence type="ECO:0000256" key="1">
    <source>
        <dbReference type="SAM" id="Coils"/>
    </source>
</evidence>
<name>A0A2G5VLZ6_9PELO</name>
<reference evidence="6" key="1">
    <citation type="submission" date="2017-10" db="EMBL/GenBank/DDBJ databases">
        <title>Rapid genome shrinkage in a self-fertile nematode reveals novel sperm competition proteins.</title>
        <authorList>
            <person name="Yin D."/>
            <person name="Schwarz E.M."/>
            <person name="Thomas C.G."/>
            <person name="Felde R.L."/>
            <person name="Korf I.F."/>
            <person name="Cutter A.D."/>
            <person name="Schartner C.M."/>
            <person name="Ralston E.J."/>
            <person name="Meyer B.J."/>
            <person name="Haag E.S."/>
        </authorList>
    </citation>
    <scope>NUCLEOTIDE SEQUENCE [LARGE SCALE GENOMIC DNA]</scope>
    <source>
        <strain evidence="6">JU1422</strain>
    </source>
</reference>
<comment type="caution">
    <text evidence="5">The sequence shown here is derived from an EMBL/GenBank/DDBJ whole genome shotgun (WGS) entry which is preliminary data.</text>
</comment>
<dbReference type="SMART" id="SM00343">
    <property type="entry name" value="ZnF_C2HC"/>
    <property type="match status" value="5"/>
</dbReference>
<feature type="compositionally biased region" description="Acidic residues" evidence="2">
    <location>
        <begin position="1875"/>
        <end position="1906"/>
    </location>
</feature>
<evidence type="ECO:0000313" key="6">
    <source>
        <dbReference type="Proteomes" id="UP000230233"/>
    </source>
</evidence>
<protein>
    <recommendedName>
        <fullName evidence="4">CCHC-type domain-containing protein</fullName>
    </recommendedName>
</protein>
<feature type="transmembrane region" description="Helical" evidence="3">
    <location>
        <begin position="1611"/>
        <end position="1630"/>
    </location>
</feature>
<feature type="transmembrane region" description="Helical" evidence="3">
    <location>
        <begin position="1636"/>
        <end position="1657"/>
    </location>
</feature>
<dbReference type="Gene3D" id="2.60.98.50">
    <property type="match status" value="1"/>
</dbReference>
<feature type="compositionally biased region" description="Basic and acidic residues" evidence="2">
    <location>
        <begin position="1853"/>
        <end position="1863"/>
    </location>
</feature>
<dbReference type="InterPro" id="IPR008737">
    <property type="entry name" value="DUF1758"/>
</dbReference>
<feature type="domain" description="CCHC-type" evidence="4">
    <location>
        <begin position="2004"/>
        <end position="2020"/>
    </location>
</feature>
<feature type="compositionally biased region" description="Basic and acidic residues" evidence="2">
    <location>
        <begin position="464"/>
        <end position="479"/>
    </location>
</feature>
<evidence type="ECO:0000259" key="4">
    <source>
        <dbReference type="SMART" id="SM00343"/>
    </source>
</evidence>
<dbReference type="InterPro" id="IPR001878">
    <property type="entry name" value="Znf_CCHC"/>
</dbReference>
<dbReference type="Proteomes" id="UP000230233">
    <property type="component" value="Chromosome I"/>
</dbReference>
<feature type="compositionally biased region" description="Basic and acidic residues" evidence="2">
    <location>
        <begin position="364"/>
        <end position="390"/>
    </location>
</feature>
<dbReference type="InterPro" id="IPR005312">
    <property type="entry name" value="DUF1759"/>
</dbReference>
<dbReference type="GO" id="GO:0008270">
    <property type="term" value="F:zinc ion binding"/>
    <property type="evidence" value="ECO:0007669"/>
    <property type="project" value="InterPro"/>
</dbReference>
<dbReference type="STRING" id="1611254.A0A2G5VLZ6"/>
<keyword evidence="3" id="KW-1133">Transmembrane helix</keyword>
<feature type="transmembrane region" description="Helical" evidence="3">
    <location>
        <begin position="1105"/>
        <end position="1125"/>
    </location>
</feature>
<dbReference type="Pfam" id="PF07245">
    <property type="entry name" value="Phlebovirus_G2"/>
    <property type="match status" value="1"/>
</dbReference>
<keyword evidence="3" id="KW-0472">Membrane</keyword>
<keyword evidence="6" id="KW-1185">Reference proteome</keyword>
<dbReference type="Gene3D" id="2.60.40.3770">
    <property type="match status" value="1"/>
</dbReference>
<sequence>MSLTTARKNLTRGVNTVKTTIEDVEPHLVKWQKATADEIGNFEEECQSWFRILFKQLERMKTFSKELNEEADKLVDPTDDELKKEEEYVQKYVDALDLGSNTLDRIEEQCERCNGESPRGKALEQSLQIRRLELFEPSEYGSIRNGSNRNMSREHLPDNGVEAIGTQQTMVMMPQQHVILDRPRLPKFDGKPWEFENFWTMFQEFVGNTNKSNLRKMNELINSLEGEPKELLKKFRLSNETYQPAVELLHKKYNDGEKIIAVLTGRLAEEKATSGQISEQRRVLDQINIIVDQLCEFKENVDNRMMKNEILKKFSNTIRKEVLMLKLDVPPDEWTTAKLLEILEFTISRQEELQEAMKETNPTHPEKSNKDQNTRDSQHKAGDKKRFNPDQKKGPFCTYCKQKGHFSDRCNEVTKIEDRKKILVNESRCLQCLQKGHQTNACENRPCYTCERKGHHSSLCFSKKKNESTEKKQSEDKSKQKPKTTAVANIELKEEEDGDEGSKESSVATTVATRGYIPTLRTSAQNPSNGEWEAISTMLDSGADQTYIRRDLAEKWKLPNEGTETFNLRTFGSQESKSITFEKTTILIKAGKKTLDMKALVSENLAGRVWKARLTKDDMEHMIKKKMDINEDVFEDVVEPQLIIGCDYLSDLMIGNMITLPSGVKLIKTHMGYTTMGPEKIKKQDKDESGNGKESHHLMAYDEDPTAEVQRDIEEKQKFDMQMKTEQEFTGPMADEIAEIDKKVMEFFEDTIVKKEDGYEVRYPFKQSWTEIPDNLPIAIKRLQSVVRTQPREVLQMVQKVFDDQEEQGIIERVDPDEHTTNLVRYNPTHPVLTPNKTTTKCRVVVDGSSHGRGDQSINELLHKGPILMPDLVEMQSGKGFRTAIHRRSINHIVPLELDNESETEETVMEEPTVPEVEEEPQEEPKRYNLRKRKEVNYEDDDDVHNTLAHNSIFGVLGNSIIFTIAMVMMMIVGVHSEAAEVNCNYQGLQIKGDYKSFEACSEDFCTSNTRFAWNFNNEKKDIWLPPAIKIRPHHCSVKISDGKQITVKEITCPAIPFCQTIDCTFCMTNLLNPECHLPFAIIGLGAVVFLLLMCLHIICNVPITLGAPVAMGWRITWMILGQLYQRCRRFIRPRQRNRWLGGMVIIFWLMQSIQCCQNIDIVEQKQKICRDEGTETHCEMFTEEMIVLNQAQREGCLRLSKNSTVLWEYKFKLEDVTMKCIKETVVFTKPITTKVWSVKRCPRMGSCKDEKCSKVFKDTLLPELEQVNNFTGNTGCSESCGGAGCDCFYLSSGCLFYRIYAVPKSEESHEIYKCTEYEPIAHLAVTVTRLNGWKNRAKTVIMGLKIGQTSEIWNNTITLDNVWTPPSPILNNWFIRNDKATALWPIGKWPQLRCNEKLQNCVLKEDCQCQPAQEEMRCACEDNDWDTLFTDVKAHLPIQEGHWKMENEKESVIARMKISAEAKIVVKLREEWDTVTYVSNDQCVAETTPATGCYNCASGVTVEFDCKSLQRDTIANVNCETEQFTIPCSTTGEKSTMTFFADKAKFRRICRIDCGGKKVQNIEITGVLKFSGSIWTSVYRMLQGNTTVFNEINIPDVGHLLDSYLSYMKTVILVLMVVGIVFLFTYSAITNAGTAIISTMLKIMSTLMWIAIRICIRVIQLPLNVVQNLRRRRRHAHLHTLVFFILFTPLIVACGKSQTMFTDSTSELENSSILSSSFHLSSHRSNSSLHLCDYNSYRSHRPLDVSTPMYPSDTYQFQIAEIMVKNVLEKLQEKMEEVQEELKRTNPDIWETTNRKIDKIQSSLDMLNQKLDHILEDMDQLVAGGAPPASQGDQEDFGIQIQLEEDMEIDHEETVEIPEDRRRRSSGQLRVDEVIDEDAEEDIDKGDEEELQEDDDDEMDEEVEENPPRVKSTVMVPPPRSLKIQRSENAGQVSRLTRNIYIKPVNRMKRRCIYCRGQHFSDNCPKVEEPKERRTFLKENRFCDKCLKAIEREHRCRPEEIKACFYCGVDTHHTSICEVPRHQHLNQPPRSVKKKEAARKYFEKLQNRRH</sequence>
<feature type="region of interest" description="Disordered" evidence="2">
    <location>
        <begin position="354"/>
        <end position="390"/>
    </location>
</feature>
<feature type="region of interest" description="Disordered" evidence="2">
    <location>
        <begin position="1844"/>
        <end position="1917"/>
    </location>
</feature>
<feature type="transmembrane region" description="Helical" evidence="3">
    <location>
        <begin position="1677"/>
        <end position="1694"/>
    </location>
</feature>
<feature type="region of interest" description="Disordered" evidence="2">
    <location>
        <begin position="464"/>
        <end position="509"/>
    </location>
</feature>
<feature type="transmembrane region" description="Helical" evidence="3">
    <location>
        <begin position="953"/>
        <end position="973"/>
    </location>
</feature>
<accession>A0A2G5VLZ6</accession>
<dbReference type="PANTHER" id="PTHR47331">
    <property type="entry name" value="PHD-TYPE DOMAIN-CONTAINING PROTEIN"/>
    <property type="match status" value="1"/>
</dbReference>
<dbReference type="InterPro" id="IPR009878">
    <property type="entry name" value="Phlebovirus_G2_fusion"/>
</dbReference>
<organism evidence="5 6">
    <name type="scientific">Caenorhabditis nigoni</name>
    <dbReference type="NCBI Taxonomy" id="1611254"/>
    <lineage>
        <taxon>Eukaryota</taxon>
        <taxon>Metazoa</taxon>
        <taxon>Ecdysozoa</taxon>
        <taxon>Nematoda</taxon>
        <taxon>Chromadorea</taxon>
        <taxon>Rhabditida</taxon>
        <taxon>Rhabditina</taxon>
        <taxon>Rhabditomorpha</taxon>
        <taxon>Rhabditoidea</taxon>
        <taxon>Rhabditidae</taxon>
        <taxon>Peloderinae</taxon>
        <taxon>Caenorhabditis</taxon>
    </lineage>
</organism>
<dbReference type="EMBL" id="PDUG01000001">
    <property type="protein sequence ID" value="PIC52809.1"/>
    <property type="molecule type" value="Genomic_DNA"/>
</dbReference>
<keyword evidence="1" id="KW-0175">Coiled coil</keyword>
<dbReference type="PANTHER" id="PTHR47331:SF5">
    <property type="entry name" value="RIBONUCLEASE H"/>
    <property type="match status" value="1"/>
</dbReference>
<evidence type="ECO:0000256" key="3">
    <source>
        <dbReference type="SAM" id="Phobius"/>
    </source>
</evidence>
<proteinExistence type="predicted"/>
<keyword evidence="3" id="KW-0812">Transmembrane</keyword>
<feature type="domain" description="CCHC-type" evidence="4">
    <location>
        <begin position="1952"/>
        <end position="1967"/>
    </location>
</feature>
<evidence type="ECO:0000256" key="2">
    <source>
        <dbReference type="SAM" id="MobiDB-lite"/>
    </source>
</evidence>
<dbReference type="Pfam" id="PF05585">
    <property type="entry name" value="DUF1758"/>
    <property type="match status" value="1"/>
</dbReference>